<evidence type="ECO:0000256" key="1">
    <source>
        <dbReference type="SAM" id="MobiDB-lite"/>
    </source>
</evidence>
<dbReference type="EMBL" id="CBTK010000096">
    <property type="protein sequence ID" value="CDH44721.1"/>
    <property type="molecule type" value="Genomic_DNA"/>
</dbReference>
<evidence type="ECO:0008006" key="5">
    <source>
        <dbReference type="Google" id="ProtNLM"/>
    </source>
</evidence>
<accession>A0A7U7GAR4</accession>
<dbReference type="RefSeq" id="WP_034431899.1">
    <property type="nucleotide sequence ID" value="NZ_CBTK010000096.1"/>
</dbReference>
<dbReference type="InterPro" id="IPR025566">
    <property type="entry name" value="DUF4331"/>
</dbReference>
<gene>
    <name evidence="3" type="ORF">BN874_1850021</name>
</gene>
<feature type="region of interest" description="Disordered" evidence="1">
    <location>
        <begin position="498"/>
        <end position="518"/>
    </location>
</feature>
<dbReference type="Pfam" id="PF14224">
    <property type="entry name" value="DUF4331"/>
    <property type="match status" value="1"/>
</dbReference>
<organism evidence="3 4">
    <name type="scientific">Candidatus Contendobacter odensis Run_B_J11</name>
    <dbReference type="NCBI Taxonomy" id="1400861"/>
    <lineage>
        <taxon>Bacteria</taxon>
        <taxon>Pseudomonadati</taxon>
        <taxon>Pseudomonadota</taxon>
        <taxon>Gammaproteobacteria</taxon>
        <taxon>Candidatus Competibacteraceae</taxon>
        <taxon>Candidatus Contendibacter</taxon>
    </lineage>
</organism>
<feature type="signal peptide" evidence="2">
    <location>
        <begin position="1"/>
        <end position="24"/>
    </location>
</feature>
<evidence type="ECO:0000313" key="4">
    <source>
        <dbReference type="Proteomes" id="UP000019184"/>
    </source>
</evidence>
<dbReference type="OrthoDB" id="525451at2"/>
<keyword evidence="2" id="KW-0732">Signal</keyword>
<dbReference type="Proteomes" id="UP000019184">
    <property type="component" value="Unassembled WGS sequence"/>
</dbReference>
<dbReference type="AlphaFoldDB" id="A0A7U7GAR4"/>
<comment type="caution">
    <text evidence="3">The sequence shown here is derived from an EMBL/GenBank/DDBJ whole genome shotgun (WGS) entry which is preliminary data.</text>
</comment>
<keyword evidence="4" id="KW-1185">Reference proteome</keyword>
<protein>
    <recommendedName>
        <fullName evidence="5">DUF4331 domain-containing protein</fullName>
    </recommendedName>
</protein>
<feature type="chain" id="PRO_5031081269" description="DUF4331 domain-containing protein" evidence="2">
    <location>
        <begin position="25"/>
        <end position="518"/>
    </location>
</feature>
<sequence>MPRAFTRTCLSLALTLAVATASHAANHREAPLTALDTKADITDFFAFVSYDNPGKVTLILDVDPFLEPSNGPNYFPFDPEILYTLRVDHDHDGVEDLRFEFRFNTEIRAPGVFTGFVGAGAGLSAPNNSPAPVKPGTPLIPPAITALDGPGSEGLSLRQRYSVTLVRGGQRTELAHDLIAVPTNVGPRTMPDYARLADQGVYDLGGGVRVFAGTVDDPFWLDLGATFDSLNFRVLPNGTGIAGVLSPAQDADDSRNFDSDDFAGFNVNAIAIEVPITLLTRDGKLHGANEPLATIGTWGTTSRPTIKLYATTPGGQPLLSDRFVQIQRMGNPLINEVLIGTGDKDKFSMSQPKDDAQFASYLLDPLLPRALNAIYTDALPIPPAPRKDLLPLVTYAAPIAAKDTPAGPVADLLRLNTGVPATPAAQRKRMGLLAGDTAGFPNGRRLSDDVSDIALRVVAGVLTGDPKFSGFPHNSLGDGVNTNDVPYRESFPYLGLAHSGHSSRHVDPGEPGCTGTCP</sequence>
<evidence type="ECO:0000256" key="2">
    <source>
        <dbReference type="SAM" id="SignalP"/>
    </source>
</evidence>
<name>A0A7U7GAR4_9GAMM</name>
<proteinExistence type="predicted"/>
<reference evidence="3 4" key="1">
    <citation type="journal article" date="2014" name="ISME J.">
        <title>Candidatus Competibacter-lineage genomes retrieved from metagenomes reveal functional metabolic diversity.</title>
        <authorList>
            <person name="McIlroy S.J."/>
            <person name="Albertsen M."/>
            <person name="Andresen E.K."/>
            <person name="Saunders A.M."/>
            <person name="Kristiansen R."/>
            <person name="Stokholm-Bjerregaard M."/>
            <person name="Nielsen K.L."/>
            <person name="Nielsen P.H."/>
        </authorList>
    </citation>
    <scope>NUCLEOTIDE SEQUENCE [LARGE SCALE GENOMIC DNA]</scope>
    <source>
        <strain evidence="3 4">Run_B_J11</strain>
    </source>
</reference>
<evidence type="ECO:0000313" key="3">
    <source>
        <dbReference type="EMBL" id="CDH44721.1"/>
    </source>
</evidence>